<dbReference type="InterPro" id="IPR045202">
    <property type="entry name" value="CHIP_RING-Ubox"/>
</dbReference>
<dbReference type="InterPro" id="IPR013083">
    <property type="entry name" value="Znf_RING/FYVE/PHD"/>
</dbReference>
<evidence type="ECO:0000256" key="3">
    <source>
        <dbReference type="ARBA" id="ARBA00022679"/>
    </source>
</evidence>
<organism evidence="8 9">
    <name type="scientific">Orchesella cincta</name>
    <name type="common">Springtail</name>
    <name type="synonym">Podura cincta</name>
    <dbReference type="NCBI Taxonomy" id="48709"/>
    <lineage>
        <taxon>Eukaryota</taxon>
        <taxon>Metazoa</taxon>
        <taxon>Ecdysozoa</taxon>
        <taxon>Arthropoda</taxon>
        <taxon>Hexapoda</taxon>
        <taxon>Collembola</taxon>
        <taxon>Entomobryomorpha</taxon>
        <taxon>Entomobryoidea</taxon>
        <taxon>Orchesellidae</taxon>
        <taxon>Orchesellinae</taxon>
        <taxon>Orchesella</taxon>
    </lineage>
</organism>
<dbReference type="STRING" id="48709.A0A1D2MIN6"/>
<dbReference type="SMART" id="SM00504">
    <property type="entry name" value="Ubox"/>
    <property type="match status" value="1"/>
</dbReference>
<dbReference type="GO" id="GO:0000209">
    <property type="term" value="P:protein polyubiquitination"/>
    <property type="evidence" value="ECO:0007669"/>
    <property type="project" value="TreeGrafter"/>
</dbReference>
<proteinExistence type="predicted"/>
<protein>
    <recommendedName>
        <fullName evidence="2">RING-type E3 ubiquitin transferase</fullName>
        <ecNumber evidence="2">2.3.2.27</ecNumber>
    </recommendedName>
</protein>
<dbReference type="Gene3D" id="6.10.140.2020">
    <property type="match status" value="1"/>
</dbReference>
<dbReference type="PROSITE" id="PS51698">
    <property type="entry name" value="U_BOX"/>
    <property type="match status" value="1"/>
</dbReference>
<dbReference type="SUPFAM" id="SSF57850">
    <property type="entry name" value="RING/U-box"/>
    <property type="match status" value="1"/>
</dbReference>
<dbReference type="EC" id="2.3.2.27" evidence="2"/>
<evidence type="ECO:0000256" key="4">
    <source>
        <dbReference type="ARBA" id="ARBA00022737"/>
    </source>
</evidence>
<evidence type="ECO:0000256" key="5">
    <source>
        <dbReference type="ARBA" id="ARBA00022786"/>
    </source>
</evidence>
<dbReference type="Pfam" id="PF18391">
    <property type="entry name" value="CHIP_TPR_N"/>
    <property type="match status" value="1"/>
</dbReference>
<evidence type="ECO:0000313" key="8">
    <source>
        <dbReference type="EMBL" id="ODM92868.1"/>
    </source>
</evidence>
<keyword evidence="5" id="KW-0833">Ubl conjugation pathway</keyword>
<dbReference type="Gene3D" id="3.30.40.10">
    <property type="entry name" value="Zinc/RING finger domain, C3HC4 (zinc finger)"/>
    <property type="match status" value="1"/>
</dbReference>
<dbReference type="OrthoDB" id="629492at2759"/>
<feature type="domain" description="U-box" evidence="7">
    <location>
        <begin position="149"/>
        <end position="223"/>
    </location>
</feature>
<dbReference type="GO" id="GO:0061630">
    <property type="term" value="F:ubiquitin protein ligase activity"/>
    <property type="evidence" value="ECO:0007669"/>
    <property type="project" value="UniProtKB-EC"/>
</dbReference>
<keyword evidence="3" id="KW-0808">Transferase</keyword>
<keyword evidence="4" id="KW-0677">Repeat</keyword>
<comment type="catalytic activity">
    <reaction evidence="1">
        <text>S-ubiquitinyl-[E2 ubiquitin-conjugating enzyme]-L-cysteine + [acceptor protein]-L-lysine = [E2 ubiquitin-conjugating enzyme]-L-cysteine + N(6)-ubiquitinyl-[acceptor protein]-L-lysine.</text>
        <dbReference type="EC" id="2.3.2.27"/>
    </reaction>
</comment>
<dbReference type="GO" id="GO:0030018">
    <property type="term" value="C:Z disc"/>
    <property type="evidence" value="ECO:0007669"/>
    <property type="project" value="TreeGrafter"/>
</dbReference>
<dbReference type="Pfam" id="PF04564">
    <property type="entry name" value="U-box"/>
    <property type="match status" value="1"/>
</dbReference>
<evidence type="ECO:0000256" key="6">
    <source>
        <dbReference type="ARBA" id="ARBA00022803"/>
    </source>
</evidence>
<dbReference type="GO" id="GO:0051087">
    <property type="term" value="F:protein-folding chaperone binding"/>
    <property type="evidence" value="ECO:0007669"/>
    <property type="project" value="TreeGrafter"/>
</dbReference>
<gene>
    <name evidence="8" type="ORF">Ocin01_13818</name>
</gene>
<dbReference type="FunFam" id="3.30.40.10:FF:000124">
    <property type="entry name" value="STIP1 homology and U box-containing protein 1"/>
    <property type="match status" value="1"/>
</dbReference>
<comment type="caution">
    <text evidence="8">The sequence shown here is derived from an EMBL/GenBank/DDBJ whole genome shotgun (WGS) entry which is preliminary data.</text>
</comment>
<dbReference type="InterPro" id="IPR003613">
    <property type="entry name" value="Ubox_domain"/>
</dbReference>
<dbReference type="GO" id="GO:0045862">
    <property type="term" value="P:positive regulation of proteolysis"/>
    <property type="evidence" value="ECO:0007669"/>
    <property type="project" value="TreeGrafter"/>
</dbReference>
<keyword evidence="6" id="KW-0802">TPR repeat</keyword>
<dbReference type="PANTHER" id="PTHR46803:SF2">
    <property type="entry name" value="E3 UBIQUITIN-PROTEIN LIGASE CHIP"/>
    <property type="match status" value="1"/>
</dbReference>
<evidence type="ECO:0000256" key="1">
    <source>
        <dbReference type="ARBA" id="ARBA00000900"/>
    </source>
</evidence>
<dbReference type="EMBL" id="LJIJ01001131">
    <property type="protein sequence ID" value="ODM92868.1"/>
    <property type="molecule type" value="Genomic_DNA"/>
</dbReference>
<dbReference type="GO" id="GO:0043161">
    <property type="term" value="P:proteasome-mediated ubiquitin-dependent protein catabolic process"/>
    <property type="evidence" value="ECO:0007669"/>
    <property type="project" value="TreeGrafter"/>
</dbReference>
<dbReference type="GO" id="GO:0006515">
    <property type="term" value="P:protein quality control for misfolded or incompletely synthesized proteins"/>
    <property type="evidence" value="ECO:0007669"/>
    <property type="project" value="TreeGrafter"/>
</dbReference>
<dbReference type="Proteomes" id="UP000094527">
    <property type="component" value="Unassembled WGS sequence"/>
</dbReference>
<evidence type="ECO:0000256" key="2">
    <source>
        <dbReference type="ARBA" id="ARBA00012483"/>
    </source>
</evidence>
<dbReference type="AlphaFoldDB" id="A0A1D2MIN6"/>
<reference evidence="8 9" key="1">
    <citation type="journal article" date="2016" name="Genome Biol. Evol.">
        <title>Gene Family Evolution Reflects Adaptation to Soil Environmental Stressors in the Genome of the Collembolan Orchesella cincta.</title>
        <authorList>
            <person name="Faddeeva-Vakhrusheva A."/>
            <person name="Derks M.F."/>
            <person name="Anvar S.Y."/>
            <person name="Agamennone V."/>
            <person name="Suring W."/>
            <person name="Smit S."/>
            <person name="van Straalen N.M."/>
            <person name="Roelofs D."/>
        </authorList>
    </citation>
    <scope>NUCLEOTIDE SEQUENCE [LARGE SCALE GENOMIC DNA]</scope>
    <source>
        <tissue evidence="8">Mixed pool</tissue>
    </source>
</reference>
<name>A0A1D2MIN6_ORCCI</name>
<accession>A0A1D2MIN6</accession>
<dbReference type="GO" id="GO:0071218">
    <property type="term" value="P:cellular response to misfolded protein"/>
    <property type="evidence" value="ECO:0007669"/>
    <property type="project" value="TreeGrafter"/>
</dbReference>
<dbReference type="InterPro" id="IPR041312">
    <property type="entry name" value="CHIP_TPR_N"/>
</dbReference>
<evidence type="ECO:0000259" key="7">
    <source>
        <dbReference type="PROSITE" id="PS51698"/>
    </source>
</evidence>
<keyword evidence="9" id="KW-1185">Reference proteome</keyword>
<dbReference type="PANTHER" id="PTHR46803">
    <property type="entry name" value="E3 UBIQUITIN-PROTEIN LIGASE CHIP"/>
    <property type="match status" value="1"/>
</dbReference>
<evidence type="ECO:0000313" key="9">
    <source>
        <dbReference type="Proteomes" id="UP000094527"/>
    </source>
</evidence>
<sequence>MISFGSFIGAAGFERSRIGVLILRSVKRNTSCLCYQNSDGPISIQVGPFILGSPPYGVAGAKKAIEVREEEIVMKEVDLRFYLTRLVREDKDKQMGKLINGNFNFVCKENGETMTRKALQSKVDEQTAKRLSELDDLFTKLEDIRNNKEVPDYLCGKITLDIMKDPVITPSGITYERSAIEGHLDRIGHTDPTTGVPLTKEQLIPNRALKEAVDYFVEKNEWALL</sequence>
<dbReference type="CDD" id="cd16654">
    <property type="entry name" value="RING-Ubox_CHIP"/>
    <property type="match status" value="1"/>
</dbReference>